<dbReference type="GO" id="GO:0016758">
    <property type="term" value="F:hexosyltransferase activity"/>
    <property type="evidence" value="ECO:0007669"/>
    <property type="project" value="UniProtKB-ARBA"/>
</dbReference>
<dbReference type="OrthoDB" id="3984103at2"/>
<dbReference type="EMBL" id="SUMC01000015">
    <property type="protein sequence ID" value="TKA10364.1"/>
    <property type="molecule type" value="Genomic_DNA"/>
</dbReference>
<feature type="domain" description="Glycosyltransferase 2-like" evidence="1">
    <location>
        <begin position="2"/>
        <end position="72"/>
    </location>
</feature>
<comment type="caution">
    <text evidence="2">The sequence shown here is derived from an EMBL/GenBank/DDBJ whole genome shotgun (WGS) entry which is preliminary data.</text>
</comment>
<dbReference type="PANTHER" id="PTHR22916:SF3">
    <property type="entry name" value="UDP-GLCNAC:BETAGAL BETA-1,3-N-ACETYLGLUCOSAMINYLTRANSFERASE-LIKE PROTEIN 1"/>
    <property type="match status" value="1"/>
</dbReference>
<dbReference type="Gene3D" id="3.90.550.10">
    <property type="entry name" value="Spore Coat Polysaccharide Biosynthesis Protein SpsA, Chain A"/>
    <property type="match status" value="1"/>
</dbReference>
<gene>
    <name evidence="2" type="ORF">FCI23_18070</name>
</gene>
<accession>A0A4U0SKK9</accession>
<dbReference type="SUPFAM" id="SSF53448">
    <property type="entry name" value="Nucleotide-diphospho-sugar transferases"/>
    <property type="match status" value="1"/>
</dbReference>
<proteinExistence type="predicted"/>
<protein>
    <submittedName>
        <fullName evidence="2">Glycosyltransferase family 2 protein</fullName>
    </submittedName>
</protein>
<evidence type="ECO:0000313" key="3">
    <source>
        <dbReference type="Proteomes" id="UP000305778"/>
    </source>
</evidence>
<organism evidence="2 3">
    <name type="scientific">Actinacidiphila oryziradicis</name>
    <dbReference type="NCBI Taxonomy" id="2571141"/>
    <lineage>
        <taxon>Bacteria</taxon>
        <taxon>Bacillati</taxon>
        <taxon>Actinomycetota</taxon>
        <taxon>Actinomycetes</taxon>
        <taxon>Kitasatosporales</taxon>
        <taxon>Streptomycetaceae</taxon>
        <taxon>Actinacidiphila</taxon>
    </lineage>
</organism>
<reference evidence="2 3" key="1">
    <citation type="submission" date="2019-04" db="EMBL/GenBank/DDBJ databases">
        <title>Streptomyces oryziradicis sp. nov., a novel actinomycete isolated from rhizosphere soil of rice (Oryza sativa L.).</title>
        <authorList>
            <person name="Li C."/>
        </authorList>
    </citation>
    <scope>NUCLEOTIDE SEQUENCE [LARGE SCALE GENOMIC DNA]</scope>
    <source>
        <strain evidence="2 3">NEAU-C40</strain>
    </source>
</reference>
<keyword evidence="2" id="KW-0808">Transferase</keyword>
<dbReference type="Pfam" id="PF00535">
    <property type="entry name" value="Glycos_transf_2"/>
    <property type="match status" value="1"/>
</dbReference>
<dbReference type="InterPro" id="IPR029044">
    <property type="entry name" value="Nucleotide-diphossugar_trans"/>
</dbReference>
<sequence length="160" mass="18595">MCVVLPVFPAQEYLPAYLDAGTQQSFTDFEMIAVDDSSPDDGGRILDDYARRDSRLRVVHRERNRGLGQARNVVEREVWHHTIIEDDARVPTASRRRIFHHMSEQFRRYQPGPYRHPLGARGSKFRLVERDAYRLFLALRPADLARLRLRAGRRLIGGGR</sequence>
<dbReference type="PANTHER" id="PTHR22916">
    <property type="entry name" value="GLYCOSYLTRANSFERASE"/>
    <property type="match status" value="1"/>
</dbReference>
<name>A0A4U0SKK9_9ACTN</name>
<evidence type="ECO:0000259" key="1">
    <source>
        <dbReference type="Pfam" id="PF00535"/>
    </source>
</evidence>
<evidence type="ECO:0000313" key="2">
    <source>
        <dbReference type="EMBL" id="TKA10364.1"/>
    </source>
</evidence>
<dbReference type="AlphaFoldDB" id="A0A4U0SKK9"/>
<keyword evidence="3" id="KW-1185">Reference proteome</keyword>
<dbReference type="InterPro" id="IPR001173">
    <property type="entry name" value="Glyco_trans_2-like"/>
</dbReference>
<dbReference type="Proteomes" id="UP000305778">
    <property type="component" value="Unassembled WGS sequence"/>
</dbReference>